<dbReference type="Proteomes" id="UP000183635">
    <property type="component" value="Unassembled WGS sequence"/>
</dbReference>
<evidence type="ECO:0000313" key="3">
    <source>
        <dbReference type="Proteomes" id="UP000183635"/>
    </source>
</evidence>
<proteinExistence type="predicted"/>
<evidence type="ECO:0000256" key="1">
    <source>
        <dbReference type="SAM" id="Phobius"/>
    </source>
</evidence>
<organism evidence="2 3">
    <name type="scientific">Paracoccus aminovorans</name>
    <dbReference type="NCBI Taxonomy" id="34004"/>
    <lineage>
        <taxon>Bacteria</taxon>
        <taxon>Pseudomonadati</taxon>
        <taxon>Pseudomonadota</taxon>
        <taxon>Alphaproteobacteria</taxon>
        <taxon>Rhodobacterales</taxon>
        <taxon>Paracoccaceae</taxon>
        <taxon>Paracoccus</taxon>
    </lineage>
</organism>
<accession>A0A1I3FM23</accession>
<gene>
    <name evidence="2" type="ORF">SAMN04488021_1842</name>
</gene>
<dbReference type="EMBL" id="FOPU01000084">
    <property type="protein sequence ID" value="SFI12162.1"/>
    <property type="molecule type" value="Genomic_DNA"/>
</dbReference>
<keyword evidence="1" id="KW-0812">Transmembrane</keyword>
<protein>
    <submittedName>
        <fullName evidence="2">Uncharacterized protein</fullName>
    </submittedName>
</protein>
<dbReference type="AlphaFoldDB" id="A0A1I3FM23"/>
<keyword evidence="1" id="KW-0472">Membrane</keyword>
<name>A0A1I3FM23_9RHOB</name>
<reference evidence="2 3" key="1">
    <citation type="submission" date="2016-10" db="EMBL/GenBank/DDBJ databases">
        <authorList>
            <person name="de Groot N.N."/>
        </authorList>
    </citation>
    <scope>NUCLEOTIDE SEQUENCE [LARGE SCALE GENOMIC DNA]</scope>
    <source>
        <strain evidence="2 3">DSM 8537</strain>
    </source>
</reference>
<feature type="transmembrane region" description="Helical" evidence="1">
    <location>
        <begin position="20"/>
        <end position="44"/>
    </location>
</feature>
<evidence type="ECO:0000313" key="2">
    <source>
        <dbReference type="EMBL" id="SFI12162.1"/>
    </source>
</evidence>
<sequence length="78" mass="8612">MTDATLSNEMLVRAIGSEKAAAPGFVVLFEMTGVPLGVWFHWLFTTTGAHPMQPPVYWATAAKSYEPGRPEDWNGLRC</sequence>
<keyword evidence="3" id="KW-1185">Reference proteome</keyword>
<keyword evidence="1" id="KW-1133">Transmembrane helix</keyword>